<dbReference type="InterPro" id="IPR024079">
    <property type="entry name" value="MetalloPept_cat_dom_sf"/>
</dbReference>
<keyword evidence="2" id="KW-1185">Reference proteome</keyword>
<evidence type="ECO:0000313" key="1">
    <source>
        <dbReference type="EMBL" id="ANB18886.1"/>
    </source>
</evidence>
<gene>
    <name evidence="1" type="ORF">I596_2893</name>
</gene>
<accession>A0A167H4K9</accession>
<dbReference type="Gene3D" id="3.40.390.10">
    <property type="entry name" value="Collagenase (Catalytic Domain)"/>
    <property type="match status" value="1"/>
</dbReference>
<evidence type="ECO:0000313" key="2">
    <source>
        <dbReference type="Proteomes" id="UP000076830"/>
    </source>
</evidence>
<dbReference type="KEGG" id="dko:I596_2893"/>
<organism evidence="1 2">
    <name type="scientific">Dokdonella koreensis DS-123</name>
    <dbReference type="NCBI Taxonomy" id="1300342"/>
    <lineage>
        <taxon>Bacteria</taxon>
        <taxon>Pseudomonadati</taxon>
        <taxon>Pseudomonadota</taxon>
        <taxon>Gammaproteobacteria</taxon>
        <taxon>Lysobacterales</taxon>
        <taxon>Rhodanobacteraceae</taxon>
        <taxon>Dokdonella</taxon>
    </lineage>
</organism>
<protein>
    <submittedName>
        <fullName evidence="1">Peptidyl-Asp metallopeptidase</fullName>
    </submittedName>
</protein>
<reference evidence="1 2" key="1">
    <citation type="submission" date="2016-04" db="EMBL/GenBank/DDBJ databases">
        <title>Complete genome sequence of Dokdonella koreensis DS-123T.</title>
        <authorList>
            <person name="Kim J.F."/>
            <person name="Lee H."/>
            <person name="Kwak M.-J."/>
        </authorList>
    </citation>
    <scope>NUCLEOTIDE SEQUENCE [LARGE SCALE GENOMIC DNA]</scope>
    <source>
        <strain evidence="1 2">DS-123</strain>
    </source>
</reference>
<proteinExistence type="predicted"/>
<dbReference type="Proteomes" id="UP000076830">
    <property type="component" value="Chromosome"/>
</dbReference>
<dbReference type="Pfam" id="PF13688">
    <property type="entry name" value="Reprolysin_5"/>
    <property type="match status" value="1"/>
</dbReference>
<dbReference type="STRING" id="1300342.I596_2893"/>
<dbReference type="AlphaFoldDB" id="A0A167H4K9"/>
<name>A0A167H4K9_9GAMM</name>
<dbReference type="GO" id="GO:0008237">
    <property type="term" value="F:metallopeptidase activity"/>
    <property type="evidence" value="ECO:0007669"/>
    <property type="project" value="InterPro"/>
</dbReference>
<sequence length="555" mass="59089">MSFCGVISETYTAGLCLRSVVHAKRGCRRSTRVITSRRGSRGSRQQGKLIMKMRFSTMLWVVACIAAPAFAGGQPVPLFSDIKWNSAPLSPPIPDALEIYYSTIDIPALAAMPDQVRVQIPRPHGGAVDVVIDLEATDRRDGFVQRDGWGCHQGDLVGCELIPIPNLPADQFSYRWSGRGDGYELRINVHRGHVVGIVAGAAGRFALSREVVKELRMEYFRLDDPVGTSAAAESSTRVGDVADRPVPVMTAAEADAATLMRISPRPLSPVGPSSTPRMIDMVVLFTEQGRIAAGGNPAVCSDTGGIVGLIQNGIGDINDAFRNSAIDARVGVVTISKLAGWEPVPYAGSWDYREALQSRNQIQASPSIKAFRNAVGADVVAVIPASQATFGPCGVAYVQRTECASQGIPTSPCTGINFSEYTYYISTAECSSSADVFTHELGHVLGAEHNRGAGAAADHEASFPYAFGYNDPPWFQTVMAQNFSPGAPMRLLQFSNPGVLSGGRPTGTATTNNALAINNLTAGIEALRIRPNVIFSNGFDSLAACPSITYVPGLP</sequence>
<dbReference type="SUPFAM" id="SSF55486">
    <property type="entry name" value="Metalloproteases ('zincins'), catalytic domain"/>
    <property type="match status" value="1"/>
</dbReference>
<dbReference type="EMBL" id="CP015249">
    <property type="protein sequence ID" value="ANB18886.1"/>
    <property type="molecule type" value="Genomic_DNA"/>
</dbReference>